<dbReference type="Proteomes" id="UP000075531">
    <property type="component" value="Unassembled WGS sequence"/>
</dbReference>
<evidence type="ECO:0000313" key="3">
    <source>
        <dbReference type="Proteomes" id="UP000075531"/>
    </source>
</evidence>
<dbReference type="AlphaFoldDB" id="A0A151B365"/>
<sequence>MREIGIIKLELSDWLYNAGVVGIAKILETAGDTVKKVGNTLEFNKEVLENFEEKYFDYFVNKYKNFTSWYRIVSFEDEINNFDEDSLNDGFLKKLNDYIEYTKIRLKSASYKSGYIIINDKDVDILKEEKKLKKIKVSKKQSIKEMLPQIKEQFKNIEDIITYLKRDDVKKIILEKNVIYDIIARFWSGVSVLHTSNNTKDMCDNFKEYFIDNISNYLEADKKKYKYRCFSCDAPILKLSKPASYDLTWLNKMGVDMSRKSSHFWNFYGDSFICPVCNLVYSCIPAGFTVIRDRGIFINENSSMENIIKVNNTAIDNNTSFEELEDESYFMVADSLKQSEIERASKEIDNIQIVKLDSSNERRPYTFNMLSNKKLKVIVNHKKRLRSLIKVSAKVGPKEYINLYREVVERLYNNKNQFDIINKLLVLNLDGRFNRLGCVKSIIKINNDFIGGIMGKQGVYYKDIDKIQQLGYELREVYKSKKADNKMGGICYRLLNALKTKNQNKFMDTLVNSYMYAGKQIPVILLDALKGDNKLQTVGYAFILGLQGENGKLNSVKEEKGNE</sequence>
<comment type="caution">
    <text evidence="2">The sequence shown here is derived from an EMBL/GenBank/DDBJ whole genome shotgun (WGS) entry which is preliminary data.</text>
</comment>
<protein>
    <submittedName>
        <fullName evidence="2">CRISPR-associated protein</fullName>
    </submittedName>
</protein>
<accession>A0A151B365</accession>
<dbReference type="Pfam" id="PF09706">
    <property type="entry name" value="Cas_CXXC_CXXC"/>
    <property type="match status" value="1"/>
</dbReference>
<dbReference type="InterPro" id="IPR010180">
    <property type="entry name" value="CRISPR-assoc_prot_CXXC-CXXC"/>
</dbReference>
<keyword evidence="3" id="KW-1185">Reference proteome</keyword>
<reference evidence="2 3" key="1">
    <citation type="submission" date="2016-02" db="EMBL/GenBank/DDBJ databases">
        <title>Genome sequence of Clostridium tepidiprofundi DSM 19306.</title>
        <authorList>
            <person name="Poehlein A."/>
            <person name="Daniel R."/>
        </authorList>
    </citation>
    <scope>NUCLEOTIDE SEQUENCE [LARGE SCALE GENOMIC DNA]</scope>
    <source>
        <strain evidence="2 3">DSM 19306</strain>
    </source>
</reference>
<evidence type="ECO:0000259" key="1">
    <source>
        <dbReference type="Pfam" id="PF09706"/>
    </source>
</evidence>
<dbReference type="EMBL" id="LTBA01000026">
    <property type="protein sequence ID" value="KYH34087.1"/>
    <property type="molecule type" value="Genomic_DNA"/>
</dbReference>
<dbReference type="NCBIfam" id="TIGR01908">
    <property type="entry name" value="cas_CXXC_CXXC"/>
    <property type="match status" value="1"/>
</dbReference>
<proteinExistence type="predicted"/>
<dbReference type="InterPro" id="IPR019121">
    <property type="entry name" value="CRISPR-assoc_CXXC-CXXC_dom"/>
</dbReference>
<dbReference type="STRING" id="1121338.CLTEP_19870"/>
<dbReference type="RefSeq" id="WP_084364849.1">
    <property type="nucleotide sequence ID" value="NZ_LTBA01000026.1"/>
</dbReference>
<organism evidence="2 3">
    <name type="scientific">Clostridium tepidiprofundi DSM 19306</name>
    <dbReference type="NCBI Taxonomy" id="1121338"/>
    <lineage>
        <taxon>Bacteria</taxon>
        <taxon>Bacillati</taxon>
        <taxon>Bacillota</taxon>
        <taxon>Clostridia</taxon>
        <taxon>Eubacteriales</taxon>
        <taxon>Clostridiaceae</taxon>
        <taxon>Clostridium</taxon>
    </lineage>
</organism>
<evidence type="ECO:0000313" key="2">
    <source>
        <dbReference type="EMBL" id="KYH34087.1"/>
    </source>
</evidence>
<gene>
    <name evidence="2" type="ORF">CLTEP_19870</name>
</gene>
<dbReference type="PATRIC" id="fig|1121338.3.peg.2067"/>
<name>A0A151B365_9CLOT</name>
<dbReference type="OrthoDB" id="5540852at2"/>
<feature type="domain" description="CRISPR-associated protein CXXC-CXXC" evidence="1">
    <location>
        <begin position="224"/>
        <end position="289"/>
    </location>
</feature>